<dbReference type="STRING" id="1764295.A0A5B8MJP7"/>
<evidence type="ECO:0000313" key="4">
    <source>
        <dbReference type="Proteomes" id="UP000316726"/>
    </source>
</evidence>
<dbReference type="InterPro" id="IPR011990">
    <property type="entry name" value="TPR-like_helical_dom_sf"/>
</dbReference>
<evidence type="ECO:0000256" key="2">
    <source>
        <dbReference type="SAM" id="Phobius"/>
    </source>
</evidence>
<dbReference type="OrthoDB" id="509488at2759"/>
<dbReference type="AlphaFoldDB" id="A0A5B8MJP7"/>
<feature type="transmembrane region" description="Helical" evidence="2">
    <location>
        <begin position="826"/>
        <end position="843"/>
    </location>
</feature>
<dbReference type="GO" id="GO:0005789">
    <property type="term" value="C:endoplasmic reticulum membrane"/>
    <property type="evidence" value="ECO:0007669"/>
    <property type="project" value="TreeGrafter"/>
</dbReference>
<evidence type="ECO:0000313" key="3">
    <source>
        <dbReference type="EMBL" id="QDZ20629.1"/>
    </source>
</evidence>
<keyword evidence="2" id="KW-0472">Membrane</keyword>
<protein>
    <submittedName>
        <fullName evidence="3">Sel-1 like protein</fullName>
    </submittedName>
</protein>
<dbReference type="PANTHER" id="PTHR11102">
    <property type="entry name" value="SEL-1-LIKE PROTEIN"/>
    <property type="match status" value="1"/>
</dbReference>
<sequence>MEGGGKWGRGRVNRDQCGWATALILFILVASSGGFVGGAAATVPSSSLVSSSLARDAQAALSIYGPAEASGLNAEEAVNLFERAQIALSKTPLAFVDSLVEKPRGAEGVGGVSIVDGAAVMDEDSDGFSEVEAVELLKVAALSGHREGVALFARLMLLGAVPKLGEGPPSSLERSWSLRLLTQAASLGSPLAQTYLGLLYSAGVAPISSEPPTGGSQPAATEDSFSVPESLLHLYMGASGGDALAQLSLGWRHALGIGVPKSCQAAVLYYDTPAFLLVDKTREPGSTLRHAFGAPNKDRISSSEALKSVRWQKFDEDTFVGRFKSAYNKVAANSATSSGAQHETDMLQYYEYRASAGHAAAQTAMGEVHLSGSNGMPQDFEKAVEYFELAHSANDREATAQLGHMYANGLGVEQSNSTAMEYFQEAADMGSAHGMYGLGYLYLSGFTGDAEEGDGHELEGGDRPAINVEKAITYLSKAADRGHVEAIFLLGVMYLNGWNANSKRIIAKVRDVIHDKTNVALAKESDTLKAYNFLQVAAYAGHPIAMYNTAMMRLLGMGTQASCSGALELLKPLAERLSPETKLLEHAFRQVSTGVDNAALSYMLAAYSGMEVAQTNAAYLLQHGSNVDFDVISFEDGQRIVSSEIDSQRQAIKFHKYAAEQGNMASLLAIGDIYFYGYGVPVNKEKAGEAYRRAAEIATLKKADSHASTLAGGRPKGGGDSSSDFELTPPVATAFAYFNLGVMHQMGIGLPQDLHLAKRFYDLAMGSHSTASGPCTIALFSLRAHKSLEQLAPLAKKAAELFVNYVPDFTKAFKEAFPDFADTEDTVLILSLILPPILLVMLMRRRVF</sequence>
<dbReference type="Pfam" id="PF08238">
    <property type="entry name" value="Sel1"/>
    <property type="match status" value="9"/>
</dbReference>
<name>A0A5B8MJP7_9CHLO</name>
<keyword evidence="2" id="KW-0812">Transmembrane</keyword>
<reference evidence="3 4" key="1">
    <citation type="submission" date="2018-07" db="EMBL/GenBank/DDBJ databases">
        <title>The complete nuclear genome of the prasinophyte Chloropicon primus (CCMP1205).</title>
        <authorList>
            <person name="Pombert J.-F."/>
            <person name="Otis C."/>
            <person name="Turmel M."/>
            <person name="Lemieux C."/>
        </authorList>
    </citation>
    <scope>NUCLEOTIDE SEQUENCE [LARGE SCALE GENOMIC DNA]</scope>
    <source>
        <strain evidence="3 4">CCMP1205</strain>
    </source>
</reference>
<dbReference type="InterPro" id="IPR050767">
    <property type="entry name" value="Sel1_AlgK"/>
</dbReference>
<proteinExistence type="inferred from homology"/>
<dbReference type="SUPFAM" id="SSF81901">
    <property type="entry name" value="HCP-like"/>
    <property type="match status" value="3"/>
</dbReference>
<evidence type="ECO:0000256" key="1">
    <source>
        <dbReference type="ARBA" id="ARBA00038101"/>
    </source>
</evidence>
<dbReference type="EMBL" id="CP031037">
    <property type="protein sequence ID" value="QDZ20629.1"/>
    <property type="molecule type" value="Genomic_DNA"/>
</dbReference>
<dbReference type="SMART" id="SM00671">
    <property type="entry name" value="SEL1"/>
    <property type="match status" value="8"/>
</dbReference>
<gene>
    <name evidence="3" type="ORF">A3770_04p31470</name>
</gene>
<keyword evidence="2" id="KW-1133">Transmembrane helix</keyword>
<keyword evidence="4" id="KW-1185">Reference proteome</keyword>
<dbReference type="Proteomes" id="UP000316726">
    <property type="component" value="Chromosome 4"/>
</dbReference>
<dbReference type="Gene3D" id="1.25.40.10">
    <property type="entry name" value="Tetratricopeptide repeat domain"/>
    <property type="match status" value="2"/>
</dbReference>
<accession>A0A5B8MJP7</accession>
<organism evidence="3 4">
    <name type="scientific">Chloropicon primus</name>
    <dbReference type="NCBI Taxonomy" id="1764295"/>
    <lineage>
        <taxon>Eukaryota</taxon>
        <taxon>Viridiplantae</taxon>
        <taxon>Chlorophyta</taxon>
        <taxon>Chloropicophyceae</taxon>
        <taxon>Chloropicales</taxon>
        <taxon>Chloropicaceae</taxon>
        <taxon>Chloropicon</taxon>
    </lineage>
</organism>
<dbReference type="GO" id="GO:0036503">
    <property type="term" value="P:ERAD pathway"/>
    <property type="evidence" value="ECO:0007669"/>
    <property type="project" value="TreeGrafter"/>
</dbReference>
<comment type="similarity">
    <text evidence="1">Belongs to the sel-1 family.</text>
</comment>
<dbReference type="InterPro" id="IPR006597">
    <property type="entry name" value="Sel1-like"/>
</dbReference>
<dbReference type="PANTHER" id="PTHR11102:SF147">
    <property type="entry name" value="SEL1L ADAPTOR SUBUNIT OF ERAD E3 UBIQUITIN LIGASE"/>
    <property type="match status" value="1"/>
</dbReference>